<dbReference type="PROSITE" id="PS50977">
    <property type="entry name" value="HTH_TETR_2"/>
    <property type="match status" value="1"/>
</dbReference>
<evidence type="ECO:0000256" key="1">
    <source>
        <dbReference type="ARBA" id="ARBA00023015"/>
    </source>
</evidence>
<evidence type="ECO:0000313" key="6">
    <source>
        <dbReference type="EMBL" id="MEE2060627.1"/>
    </source>
</evidence>
<dbReference type="EMBL" id="JAUTXY010000013">
    <property type="protein sequence ID" value="MEE2060627.1"/>
    <property type="molecule type" value="Genomic_DNA"/>
</dbReference>
<dbReference type="InterPro" id="IPR009057">
    <property type="entry name" value="Homeodomain-like_sf"/>
</dbReference>
<dbReference type="PROSITE" id="PS01081">
    <property type="entry name" value="HTH_TETR_1"/>
    <property type="match status" value="1"/>
</dbReference>
<keyword evidence="3" id="KW-0804">Transcription</keyword>
<dbReference type="SUPFAM" id="SSF46689">
    <property type="entry name" value="Homeodomain-like"/>
    <property type="match status" value="1"/>
</dbReference>
<dbReference type="RefSeq" id="WP_330135800.1">
    <property type="nucleotide sequence ID" value="NZ_JAUTXY010000013.1"/>
</dbReference>
<dbReference type="InterPro" id="IPR001647">
    <property type="entry name" value="HTH_TetR"/>
</dbReference>
<keyword evidence="1" id="KW-0805">Transcription regulation</keyword>
<dbReference type="InterPro" id="IPR050109">
    <property type="entry name" value="HTH-type_TetR-like_transc_reg"/>
</dbReference>
<proteinExistence type="predicted"/>
<reference evidence="6 7" key="1">
    <citation type="submission" date="2023-07" db="EMBL/GenBank/DDBJ databases">
        <authorList>
            <person name="Girao M."/>
            <person name="Carvalho M.F."/>
        </authorList>
    </citation>
    <scope>NUCLEOTIDE SEQUENCE [LARGE SCALE GENOMIC DNA]</scope>
    <source>
        <strain evidence="6 7">YIM65754</strain>
    </source>
</reference>
<evidence type="ECO:0000256" key="3">
    <source>
        <dbReference type="ARBA" id="ARBA00023163"/>
    </source>
</evidence>
<evidence type="ECO:0000259" key="5">
    <source>
        <dbReference type="PROSITE" id="PS50977"/>
    </source>
</evidence>
<evidence type="ECO:0000256" key="4">
    <source>
        <dbReference type="PROSITE-ProRule" id="PRU00335"/>
    </source>
</evidence>
<feature type="domain" description="HTH tetR-type" evidence="5">
    <location>
        <begin position="9"/>
        <end position="69"/>
    </location>
</feature>
<dbReference type="Proteomes" id="UP001336020">
    <property type="component" value="Unassembled WGS sequence"/>
</dbReference>
<name>A0ABU7LIB1_9NOCA</name>
<comment type="caution">
    <text evidence="6">The sequence shown here is derived from an EMBL/GenBank/DDBJ whole genome shotgun (WGS) entry which is preliminary data.</text>
</comment>
<dbReference type="PRINTS" id="PR00455">
    <property type="entry name" value="HTHTETR"/>
</dbReference>
<evidence type="ECO:0000313" key="7">
    <source>
        <dbReference type="Proteomes" id="UP001336020"/>
    </source>
</evidence>
<dbReference type="Pfam" id="PF00440">
    <property type="entry name" value="TetR_N"/>
    <property type="match status" value="1"/>
</dbReference>
<feature type="DNA-binding region" description="H-T-H motif" evidence="4">
    <location>
        <begin position="32"/>
        <end position="51"/>
    </location>
</feature>
<organism evidence="6 7">
    <name type="scientific">Rhodococcus artemisiae</name>
    <dbReference type="NCBI Taxonomy" id="714159"/>
    <lineage>
        <taxon>Bacteria</taxon>
        <taxon>Bacillati</taxon>
        <taxon>Actinomycetota</taxon>
        <taxon>Actinomycetes</taxon>
        <taxon>Mycobacteriales</taxon>
        <taxon>Nocardiaceae</taxon>
        <taxon>Rhodococcus</taxon>
    </lineage>
</organism>
<dbReference type="PANTHER" id="PTHR30055:SF234">
    <property type="entry name" value="HTH-TYPE TRANSCRIPTIONAL REGULATOR BETI"/>
    <property type="match status" value="1"/>
</dbReference>
<gene>
    <name evidence="6" type="ORF">Q7514_24195</name>
</gene>
<protein>
    <submittedName>
        <fullName evidence="6">TetR family transcriptional regulator</fullName>
    </submittedName>
</protein>
<accession>A0ABU7LIB1</accession>
<keyword evidence="2 4" id="KW-0238">DNA-binding</keyword>
<dbReference type="PANTHER" id="PTHR30055">
    <property type="entry name" value="HTH-TYPE TRANSCRIPTIONAL REGULATOR RUTR"/>
    <property type="match status" value="1"/>
</dbReference>
<sequence>MSRQQERARRTRSVIIRAAAVEFAKRGYGAASINSILEHSNATKGAMYFHFASKDELARAVLEEGLEHYRAIVARWVDAPELDPFERLHGMIADLGEALHNDDVIAAEFRLVTEPEFADEALLRGSYIWGRGGYRLAVEAQERGLFRPDVDIRRFVEAVGSSLAGQRYLADLTSPDTDVKSKFEACLEVPLEAMASEEWLAGWRERGWPQRSD</sequence>
<keyword evidence="7" id="KW-1185">Reference proteome</keyword>
<dbReference type="Gene3D" id="1.10.357.10">
    <property type="entry name" value="Tetracycline Repressor, domain 2"/>
    <property type="match status" value="1"/>
</dbReference>
<dbReference type="InterPro" id="IPR023772">
    <property type="entry name" value="DNA-bd_HTH_TetR-type_CS"/>
</dbReference>
<evidence type="ECO:0000256" key="2">
    <source>
        <dbReference type="ARBA" id="ARBA00023125"/>
    </source>
</evidence>
<dbReference type="SUPFAM" id="SSF48498">
    <property type="entry name" value="Tetracyclin repressor-like, C-terminal domain"/>
    <property type="match status" value="1"/>
</dbReference>
<dbReference type="InterPro" id="IPR036271">
    <property type="entry name" value="Tet_transcr_reg_TetR-rel_C_sf"/>
</dbReference>